<evidence type="ECO:0000256" key="1">
    <source>
        <dbReference type="ARBA" id="ARBA00001938"/>
    </source>
</evidence>
<evidence type="ECO:0000256" key="2">
    <source>
        <dbReference type="ARBA" id="ARBA00007317"/>
    </source>
</evidence>
<dbReference type="EC" id="2.3.1.-" evidence="6"/>
<evidence type="ECO:0000313" key="9">
    <source>
        <dbReference type="EMBL" id="PSR31255.1"/>
    </source>
</evidence>
<feature type="domain" description="Peripheral subunit-binding (PSBD)" evidence="8">
    <location>
        <begin position="105"/>
        <end position="142"/>
    </location>
</feature>
<evidence type="ECO:0000256" key="5">
    <source>
        <dbReference type="ARBA" id="ARBA00023315"/>
    </source>
</evidence>
<comment type="cofactor">
    <cofactor evidence="1 6">
        <name>(R)-lipoate</name>
        <dbReference type="ChEBI" id="CHEBI:83088"/>
    </cofactor>
</comment>
<dbReference type="Pfam" id="PF00364">
    <property type="entry name" value="Biotin_lipoyl"/>
    <property type="match status" value="1"/>
</dbReference>
<reference evidence="9 10" key="1">
    <citation type="journal article" date="2014" name="BMC Genomics">
        <title>Comparison of environmental and isolate Sulfobacillus genomes reveals diverse carbon, sulfur, nitrogen, and hydrogen metabolisms.</title>
        <authorList>
            <person name="Justice N.B."/>
            <person name="Norman A."/>
            <person name="Brown C.T."/>
            <person name="Singh A."/>
            <person name="Thomas B.C."/>
            <person name="Banfield J.F."/>
        </authorList>
    </citation>
    <scope>NUCLEOTIDE SEQUENCE [LARGE SCALE GENOMIC DNA]</scope>
    <source>
        <strain evidence="9">AMDSBA1</strain>
    </source>
</reference>
<dbReference type="CDD" id="cd06849">
    <property type="entry name" value="lipoyl_domain"/>
    <property type="match status" value="1"/>
</dbReference>
<proteinExistence type="inferred from homology"/>
<keyword evidence="3 6" id="KW-0808">Transferase</keyword>
<dbReference type="InterPro" id="IPR003016">
    <property type="entry name" value="2-oxoA_DH_lipoyl-BS"/>
</dbReference>
<feature type="region of interest" description="Disordered" evidence="7">
    <location>
        <begin position="87"/>
        <end position="106"/>
    </location>
</feature>
<dbReference type="SUPFAM" id="SSF51230">
    <property type="entry name" value="Single hybrid motif"/>
    <property type="match status" value="1"/>
</dbReference>
<comment type="similarity">
    <text evidence="2 6">Belongs to the 2-oxoacid dehydrogenase family.</text>
</comment>
<dbReference type="InterPro" id="IPR011053">
    <property type="entry name" value="Single_hybrid_motif"/>
</dbReference>
<dbReference type="GO" id="GO:0031405">
    <property type="term" value="F:lipoic acid binding"/>
    <property type="evidence" value="ECO:0007669"/>
    <property type="project" value="TreeGrafter"/>
</dbReference>
<evidence type="ECO:0000259" key="8">
    <source>
        <dbReference type="PROSITE" id="PS51826"/>
    </source>
</evidence>
<dbReference type="PANTHER" id="PTHR43178">
    <property type="entry name" value="DIHYDROLIPOAMIDE ACETYLTRANSFERASE COMPONENT OF PYRUVATE DEHYDROGENASE COMPLEX"/>
    <property type="match status" value="1"/>
</dbReference>
<dbReference type="PANTHER" id="PTHR43178:SF12">
    <property type="entry name" value="DIHYDROLIPOAMIDE ACETYLTRANSFERASE COMPONENT OF PYRUVATE DEHYDROGENASE COMPLEX"/>
    <property type="match status" value="1"/>
</dbReference>
<sequence>MEQDFALRVDFSDKSDSEAVLVHWFYEPGAYVRQGEIVAEAMVDKVTLSVESPQNGYLKPLVGENDTFPSGHIIAYIGAEAVSPEPLARDLEKSSRGSSSDNFVPASPRVRKYAKDQHVDLNELARTVSHRPLTPDDVDAFLSRGETSRRQPYSAFRKQLIHNLTDPEGLPTTLHRRIHQGSNTWSPLVRIAWAVDQALIRHPEIHGWADSEGFTPAQELRLGIAMATSEGLMVPVVVGSRDGAGWDQALDALRRAAREGIWNQWEMSRPSFVISNLGPWGIEYFTPRLMVPTVAILGVGHGDEDAFPVSLTFDHRALDGAQAAAFLVTLDEVMRSSM</sequence>
<dbReference type="Gene3D" id="2.40.50.100">
    <property type="match status" value="1"/>
</dbReference>
<protein>
    <recommendedName>
        <fullName evidence="6">Dihydrolipoamide acetyltransferase component of pyruvate dehydrogenase complex</fullName>
        <ecNumber evidence="6">2.3.1.-</ecNumber>
    </recommendedName>
</protein>
<comment type="caution">
    <text evidence="9">The sequence shown here is derived from an EMBL/GenBank/DDBJ whole genome shotgun (WGS) entry which is preliminary data.</text>
</comment>
<dbReference type="InterPro" id="IPR001078">
    <property type="entry name" value="2-oxoacid_DH_actylTfrase"/>
</dbReference>
<dbReference type="GO" id="GO:0016407">
    <property type="term" value="F:acetyltransferase activity"/>
    <property type="evidence" value="ECO:0007669"/>
    <property type="project" value="TreeGrafter"/>
</dbReference>
<keyword evidence="5 6" id="KW-0012">Acyltransferase</keyword>
<gene>
    <name evidence="9" type="ORF">C7B43_02480</name>
</gene>
<dbReference type="Gene3D" id="3.30.559.10">
    <property type="entry name" value="Chloramphenicol acetyltransferase-like domain"/>
    <property type="match status" value="1"/>
</dbReference>
<name>A0A2T2X9T5_9FIRM</name>
<dbReference type="InterPro" id="IPR023213">
    <property type="entry name" value="CAT-like_dom_sf"/>
</dbReference>
<dbReference type="Proteomes" id="UP000242699">
    <property type="component" value="Unassembled WGS sequence"/>
</dbReference>
<dbReference type="AlphaFoldDB" id="A0A2T2X9T5"/>
<keyword evidence="4 6" id="KW-0450">Lipoyl</keyword>
<evidence type="ECO:0000256" key="3">
    <source>
        <dbReference type="ARBA" id="ARBA00022679"/>
    </source>
</evidence>
<accession>A0A2T2X9T5</accession>
<evidence type="ECO:0000256" key="7">
    <source>
        <dbReference type="SAM" id="MobiDB-lite"/>
    </source>
</evidence>
<dbReference type="GO" id="GO:0005737">
    <property type="term" value="C:cytoplasm"/>
    <property type="evidence" value="ECO:0007669"/>
    <property type="project" value="TreeGrafter"/>
</dbReference>
<dbReference type="InterPro" id="IPR000089">
    <property type="entry name" value="Biotin_lipoyl"/>
</dbReference>
<dbReference type="SUPFAM" id="SSF52777">
    <property type="entry name" value="CoA-dependent acyltransferases"/>
    <property type="match status" value="1"/>
</dbReference>
<dbReference type="Pfam" id="PF00198">
    <property type="entry name" value="2-oxoacid_dh"/>
    <property type="match status" value="1"/>
</dbReference>
<dbReference type="InterPro" id="IPR050743">
    <property type="entry name" value="2-oxoacid_DH_E2_comp"/>
</dbReference>
<dbReference type="EMBL" id="PXYT01000003">
    <property type="protein sequence ID" value="PSR31255.1"/>
    <property type="molecule type" value="Genomic_DNA"/>
</dbReference>
<dbReference type="InterPro" id="IPR036625">
    <property type="entry name" value="E3-bd_dom_sf"/>
</dbReference>
<evidence type="ECO:0000313" key="10">
    <source>
        <dbReference type="Proteomes" id="UP000242699"/>
    </source>
</evidence>
<dbReference type="PROSITE" id="PS00189">
    <property type="entry name" value="LIPOYL"/>
    <property type="match status" value="1"/>
</dbReference>
<organism evidence="9 10">
    <name type="scientific">Sulfobacillus benefaciens</name>
    <dbReference type="NCBI Taxonomy" id="453960"/>
    <lineage>
        <taxon>Bacteria</taxon>
        <taxon>Bacillati</taxon>
        <taxon>Bacillota</taxon>
        <taxon>Clostridia</taxon>
        <taxon>Eubacteriales</taxon>
        <taxon>Clostridiales Family XVII. Incertae Sedis</taxon>
        <taxon>Sulfobacillus</taxon>
    </lineage>
</organism>
<dbReference type="Gene3D" id="4.10.320.10">
    <property type="entry name" value="E3-binding domain"/>
    <property type="match status" value="1"/>
</dbReference>
<evidence type="ECO:0000256" key="4">
    <source>
        <dbReference type="ARBA" id="ARBA00022823"/>
    </source>
</evidence>
<evidence type="ECO:0000256" key="6">
    <source>
        <dbReference type="RuleBase" id="RU003423"/>
    </source>
</evidence>
<dbReference type="InterPro" id="IPR004167">
    <property type="entry name" value="PSBD"/>
</dbReference>
<dbReference type="PROSITE" id="PS51826">
    <property type="entry name" value="PSBD"/>
    <property type="match status" value="1"/>
</dbReference>